<feature type="region of interest" description="Disordered" evidence="1">
    <location>
        <begin position="162"/>
        <end position="201"/>
    </location>
</feature>
<dbReference type="RefSeq" id="WP_211147891.1">
    <property type="nucleotide sequence ID" value="NZ_JBBMEY010000019.1"/>
</dbReference>
<feature type="chain" id="PRO_5045767461" evidence="2">
    <location>
        <begin position="22"/>
        <end position="461"/>
    </location>
</feature>
<dbReference type="SMART" id="SM00635">
    <property type="entry name" value="BID_2"/>
    <property type="match status" value="3"/>
</dbReference>
<evidence type="ECO:0000313" key="4">
    <source>
        <dbReference type="EMBL" id="MEQ2564932.1"/>
    </source>
</evidence>
<feature type="domain" description="BIG2" evidence="3">
    <location>
        <begin position="204"/>
        <end position="280"/>
    </location>
</feature>
<feature type="domain" description="BIG2" evidence="3">
    <location>
        <begin position="370"/>
        <end position="455"/>
    </location>
</feature>
<comment type="caution">
    <text evidence="4">The sequence shown here is derived from an EMBL/GenBank/DDBJ whole genome shotgun (WGS) entry which is preliminary data.</text>
</comment>
<dbReference type="Gene3D" id="2.60.40.1080">
    <property type="match status" value="3"/>
</dbReference>
<feature type="signal peptide" evidence="2">
    <location>
        <begin position="1"/>
        <end position="21"/>
    </location>
</feature>
<organism evidence="4 5">
    <name type="scientific">Ruminococcoides intestinihominis</name>
    <dbReference type="NCBI Taxonomy" id="3133161"/>
    <lineage>
        <taxon>Bacteria</taxon>
        <taxon>Bacillati</taxon>
        <taxon>Bacillota</taxon>
        <taxon>Clostridia</taxon>
        <taxon>Eubacteriales</taxon>
        <taxon>Oscillospiraceae</taxon>
        <taxon>Ruminococcoides</taxon>
    </lineage>
</organism>
<keyword evidence="2" id="KW-0732">Signal</keyword>
<gene>
    <name evidence="4" type="ORF">ABFO16_01625</name>
</gene>
<accession>A0ABV1HSX2</accession>
<dbReference type="SUPFAM" id="SSF49373">
    <property type="entry name" value="Invasin/intimin cell-adhesion fragments"/>
    <property type="match status" value="3"/>
</dbReference>
<dbReference type="EMBL" id="JBBMFI010000003">
    <property type="protein sequence ID" value="MEQ2564932.1"/>
    <property type="molecule type" value="Genomic_DNA"/>
</dbReference>
<dbReference type="Pfam" id="PF02368">
    <property type="entry name" value="Big_2"/>
    <property type="match status" value="3"/>
</dbReference>
<dbReference type="InterPro" id="IPR003343">
    <property type="entry name" value="Big_2"/>
</dbReference>
<feature type="domain" description="BIG2" evidence="3">
    <location>
        <begin position="287"/>
        <end position="363"/>
    </location>
</feature>
<dbReference type="InterPro" id="IPR008964">
    <property type="entry name" value="Invasin/intimin_cell_adhesion"/>
</dbReference>
<name>A0ABV1HSX2_9FIRM</name>
<evidence type="ECO:0000259" key="3">
    <source>
        <dbReference type="SMART" id="SM00635"/>
    </source>
</evidence>
<reference evidence="4 5" key="1">
    <citation type="submission" date="2024-03" db="EMBL/GenBank/DDBJ databases">
        <title>Human intestinal bacterial collection.</title>
        <authorList>
            <person name="Pauvert C."/>
            <person name="Hitch T.C.A."/>
            <person name="Clavel T."/>
        </authorList>
    </citation>
    <scope>NUCLEOTIDE SEQUENCE [LARGE SCALE GENOMIC DNA]</scope>
    <source>
        <strain evidence="4 5">CLA-AP-H18</strain>
    </source>
</reference>
<proteinExistence type="predicted"/>
<protein>
    <submittedName>
        <fullName evidence="4">Ig-like domain-containing protein</fullName>
    </submittedName>
</protein>
<evidence type="ECO:0000256" key="1">
    <source>
        <dbReference type="SAM" id="MobiDB-lite"/>
    </source>
</evidence>
<sequence>MRRVVSILLAVLMLTAMGTVAVTSASAEETATVNGVVANVGDTVTIDYFVKSDCIWEDFQGHVTYDYDGLQLESFEMPDVKTGIMTNTLNKGLVYYTGVDINSNYKFYNEVNFYRIKFTVRQTGNYVVNNVWVVADGNNVDMIVDDGVILNPARLITREVVTATPKPTETTTTTTVPKTSNNTEPSSTTPTVTSSTPSPSTPVAVSGVALNKKVATVNVGKNVTVKATVTPANADNKTLAWTSSNTKIATVSNGVVKGVKAGRVIITAKTIDGSNISAKCTVTVKQPVTRISLSKKATMYTGKKLTLKTKVNPANASNKALTWKSSNTKIAKVASNGVVTGVKAGTVKITATAKDGSRKSATCTVTVRQSVSKITLSKTNVVLPKKGSSYKVRVTVAPKNAYNKNVAVKSAKTKVAKVSASTVKSGKTVKITAVKKGKTKVVFTAKDGSKKSATCKVTVKK</sequence>
<keyword evidence="5" id="KW-1185">Reference proteome</keyword>
<evidence type="ECO:0000256" key="2">
    <source>
        <dbReference type="SAM" id="SignalP"/>
    </source>
</evidence>
<dbReference type="Proteomes" id="UP001478133">
    <property type="component" value="Unassembled WGS sequence"/>
</dbReference>
<evidence type="ECO:0000313" key="5">
    <source>
        <dbReference type="Proteomes" id="UP001478133"/>
    </source>
</evidence>